<gene>
    <name evidence="3" type="ORF">HQQ74_06040</name>
    <name evidence="2" type="ORF">MMAB1_2975</name>
</gene>
<dbReference type="GeneID" id="27138484"/>
<name>A0A0X3BQ85_9EURY</name>
<dbReference type="Proteomes" id="UP000069850">
    <property type="component" value="Chromosome 1"/>
</dbReference>
<evidence type="ECO:0000313" key="2">
    <source>
        <dbReference type="EMBL" id="CVK34188.1"/>
    </source>
</evidence>
<evidence type="ECO:0000313" key="3">
    <source>
        <dbReference type="EMBL" id="NQS78255.1"/>
    </source>
</evidence>
<reference evidence="3" key="2">
    <citation type="submission" date="2020-05" db="EMBL/GenBank/DDBJ databases">
        <title>The first insight into the ecology of ammonia-tolerant syntrophic propionate oxidizing bacteria.</title>
        <authorList>
            <person name="Singh A."/>
            <person name="Schnurer A."/>
            <person name="Westerholm M."/>
        </authorList>
    </citation>
    <scope>NUCLEOTIDE SEQUENCE</scope>
    <source>
        <strain evidence="3">MAG54</strain>
    </source>
</reference>
<feature type="transmembrane region" description="Helical" evidence="1">
    <location>
        <begin position="9"/>
        <end position="28"/>
    </location>
</feature>
<dbReference type="Proteomes" id="UP000737555">
    <property type="component" value="Unassembled WGS sequence"/>
</dbReference>
<accession>A0A0X3BQ85</accession>
<protein>
    <submittedName>
        <fullName evidence="2">Uncharacterized protein</fullName>
    </submittedName>
</protein>
<proteinExistence type="predicted"/>
<keyword evidence="1" id="KW-0812">Transmembrane</keyword>
<dbReference type="AlphaFoldDB" id="A0A0X3BQ85"/>
<sequence length="63" mass="6813">MASLDRQELLIIFASFLIGSAAGWWSRMHWENDLVAVVATLIGIVIGYYAIVTALRAAGHPVG</sequence>
<dbReference type="RefSeq" id="WP_062265488.1">
    <property type="nucleotide sequence ID" value="NZ_DAIMMY010000004.1"/>
</dbReference>
<keyword evidence="1" id="KW-0472">Membrane</keyword>
<keyword evidence="1" id="KW-1133">Transmembrane helix</keyword>
<organism evidence="2 4">
    <name type="scientific">Methanoculleus bourgensis</name>
    <dbReference type="NCBI Taxonomy" id="83986"/>
    <lineage>
        <taxon>Archaea</taxon>
        <taxon>Methanobacteriati</taxon>
        <taxon>Methanobacteriota</taxon>
        <taxon>Stenosarchaea group</taxon>
        <taxon>Methanomicrobia</taxon>
        <taxon>Methanomicrobiales</taxon>
        <taxon>Methanomicrobiaceae</taxon>
        <taxon>Methanoculleus</taxon>
    </lineage>
</organism>
<dbReference type="KEGG" id="mema:MMAB1_2975"/>
<evidence type="ECO:0000313" key="4">
    <source>
        <dbReference type="Proteomes" id="UP000069850"/>
    </source>
</evidence>
<dbReference type="EMBL" id="JABMJE010000069">
    <property type="protein sequence ID" value="NQS78255.1"/>
    <property type="molecule type" value="Genomic_DNA"/>
</dbReference>
<dbReference type="EMBL" id="LT158599">
    <property type="protein sequence ID" value="CVK34188.1"/>
    <property type="molecule type" value="Genomic_DNA"/>
</dbReference>
<dbReference type="OrthoDB" id="106499at2157"/>
<reference evidence="2 4" key="1">
    <citation type="submission" date="2016-01" db="EMBL/GenBank/DDBJ databases">
        <authorList>
            <person name="Manzoor S."/>
        </authorList>
    </citation>
    <scope>NUCLEOTIDE SEQUENCE [LARGE SCALE GENOMIC DNA]</scope>
    <source>
        <strain evidence="2">Methanoculleus sp MAB1</strain>
    </source>
</reference>
<feature type="transmembrane region" description="Helical" evidence="1">
    <location>
        <begin position="34"/>
        <end position="55"/>
    </location>
</feature>
<evidence type="ECO:0000256" key="1">
    <source>
        <dbReference type="SAM" id="Phobius"/>
    </source>
</evidence>